<evidence type="ECO:0000256" key="1">
    <source>
        <dbReference type="SAM" id="Coils"/>
    </source>
</evidence>
<keyword evidence="4" id="KW-1185">Reference proteome</keyword>
<name>A0ABD3EYD7_9STRA</name>
<sequence>MSGTRKRQSAPLDEAGELELHRSRRRANMQRYRNKLRSRAVNLEEDVLQLRDDIQKIQLHYDTTLASAKENTAWNVAAEYFRLFDYGLKGGGGGGVLSSEPGCSGANAQMGFLCANVAPDVVGSTGCGVPRLREDFRELTLYLPSLSTRLLRLEMGPRESIIATTRVEVALTANKIRLVFPA</sequence>
<feature type="coiled-coil region" evidence="1">
    <location>
        <begin position="26"/>
        <end position="60"/>
    </location>
</feature>
<accession>A0ABD3EYD7</accession>
<reference evidence="3 4" key="1">
    <citation type="submission" date="2024-09" db="EMBL/GenBank/DDBJ databases">
        <title>Genome sequencing and assembly of Phytophthora oleae, isolate VK10A, causative agent of rot of olive drupes.</title>
        <authorList>
            <person name="Conti Taguali S."/>
            <person name="Riolo M."/>
            <person name="La Spada F."/>
            <person name="Cacciola S.O."/>
            <person name="Dionisio G."/>
        </authorList>
    </citation>
    <scope>NUCLEOTIDE SEQUENCE [LARGE SCALE GENOMIC DNA]</scope>
    <source>
        <strain evidence="3 4">VK10A</strain>
    </source>
</reference>
<dbReference type="AlphaFoldDB" id="A0ABD3EYD7"/>
<protein>
    <recommendedName>
        <fullName evidence="5">BZIP domain-containing protein</fullName>
    </recommendedName>
</protein>
<organism evidence="3 4">
    <name type="scientific">Phytophthora oleae</name>
    <dbReference type="NCBI Taxonomy" id="2107226"/>
    <lineage>
        <taxon>Eukaryota</taxon>
        <taxon>Sar</taxon>
        <taxon>Stramenopiles</taxon>
        <taxon>Oomycota</taxon>
        <taxon>Peronosporomycetes</taxon>
        <taxon>Peronosporales</taxon>
        <taxon>Peronosporaceae</taxon>
        <taxon>Phytophthora</taxon>
    </lineage>
</organism>
<evidence type="ECO:0008006" key="5">
    <source>
        <dbReference type="Google" id="ProtNLM"/>
    </source>
</evidence>
<evidence type="ECO:0000256" key="2">
    <source>
        <dbReference type="SAM" id="MobiDB-lite"/>
    </source>
</evidence>
<comment type="caution">
    <text evidence="3">The sequence shown here is derived from an EMBL/GenBank/DDBJ whole genome shotgun (WGS) entry which is preliminary data.</text>
</comment>
<keyword evidence="1" id="KW-0175">Coiled coil</keyword>
<dbReference type="Proteomes" id="UP001632037">
    <property type="component" value="Unassembled WGS sequence"/>
</dbReference>
<evidence type="ECO:0000313" key="3">
    <source>
        <dbReference type="EMBL" id="KAL3658910.1"/>
    </source>
</evidence>
<evidence type="ECO:0000313" key="4">
    <source>
        <dbReference type="Proteomes" id="UP001632037"/>
    </source>
</evidence>
<proteinExistence type="predicted"/>
<dbReference type="EMBL" id="JBIMZQ010000050">
    <property type="protein sequence ID" value="KAL3658910.1"/>
    <property type="molecule type" value="Genomic_DNA"/>
</dbReference>
<feature type="region of interest" description="Disordered" evidence="2">
    <location>
        <begin position="1"/>
        <end position="21"/>
    </location>
</feature>
<gene>
    <name evidence="3" type="ORF">V7S43_016051</name>
</gene>